<comment type="similarity">
    <text evidence="1 6">Belongs to the methyltransferase superfamily.</text>
</comment>
<reference evidence="9" key="1">
    <citation type="submission" date="2022-08" db="EMBL/GenBank/DDBJ databases">
        <authorList>
            <consortium name="DOE Joint Genome Institute"/>
            <person name="Min B."/>
            <person name="Riley R."/>
            <person name="Sierra-Patev S."/>
            <person name="Naranjo-Ortiz M."/>
            <person name="Looney B."/>
            <person name="Konkel Z."/>
            <person name="Slot J.C."/>
            <person name="Sakamoto Y."/>
            <person name="Steenwyk J.L."/>
            <person name="Rokas A."/>
            <person name="Carro J."/>
            <person name="Camarero S."/>
            <person name="Ferreira P."/>
            <person name="Molpeceres G."/>
            <person name="Ruiz-Duenas F.J."/>
            <person name="Serrano A."/>
            <person name="Henrissat B."/>
            <person name="Drula E."/>
            <person name="Hughes K.W."/>
            <person name="Mata J.L."/>
            <person name="Ishikawa N.K."/>
            <person name="Vargas-Isla R."/>
            <person name="Ushijima S."/>
            <person name="Smith C.A."/>
            <person name="Ahrendt S."/>
            <person name="Andreopoulos W."/>
            <person name="He G."/>
            <person name="Labutti K."/>
            <person name="Lipzen A."/>
            <person name="Ng V."/>
            <person name="Sandor L."/>
            <person name="Barry K."/>
            <person name="Martinez A.T."/>
            <person name="Xiao Y."/>
            <person name="Gibbons J.G."/>
            <person name="Terashima K."/>
            <person name="Hibbett D.S."/>
            <person name="Grigoriev I.V."/>
        </authorList>
    </citation>
    <scope>NUCLEOTIDE SEQUENCE</scope>
    <source>
        <strain evidence="9">TFB10827</strain>
    </source>
</reference>
<evidence type="ECO:0000256" key="4">
    <source>
        <dbReference type="ARBA" id="ARBA00022691"/>
    </source>
</evidence>
<comment type="caution">
    <text evidence="9">The sequence shown here is derived from an EMBL/GenBank/DDBJ whole genome shotgun (WGS) entry which is preliminary data.</text>
</comment>
<dbReference type="PANTHER" id="PTHR12315">
    <property type="entry name" value="BICOID-INTERACTING PROTEIN RELATED"/>
    <property type="match status" value="1"/>
</dbReference>
<name>A0ABQ8QTG5_9AGAR</name>
<dbReference type="Gene3D" id="3.40.50.150">
    <property type="entry name" value="Vaccinia Virus protein VP39"/>
    <property type="match status" value="1"/>
</dbReference>
<feature type="domain" description="Bin3-type SAM" evidence="8">
    <location>
        <begin position="22"/>
        <end position="276"/>
    </location>
</feature>
<dbReference type="PANTHER" id="PTHR12315:SF0">
    <property type="entry name" value="7SK SNRNA METHYLPHOSPHATE CAPPING ENZYME"/>
    <property type="match status" value="1"/>
</dbReference>
<dbReference type="Pfam" id="PF06859">
    <property type="entry name" value="Bin3"/>
    <property type="match status" value="1"/>
</dbReference>
<keyword evidence="4 5" id="KW-0949">S-adenosyl-L-methionine</keyword>
<dbReference type="SUPFAM" id="SSF53335">
    <property type="entry name" value="S-adenosyl-L-methionine-dependent methyltransferases"/>
    <property type="match status" value="1"/>
</dbReference>
<evidence type="ECO:0000256" key="2">
    <source>
        <dbReference type="ARBA" id="ARBA00022603"/>
    </source>
</evidence>
<accession>A0ABQ8QTG5</accession>
<evidence type="ECO:0000313" key="10">
    <source>
        <dbReference type="Proteomes" id="UP001163828"/>
    </source>
</evidence>
<sequence>MSTVPTHGNYHGYYLKRLSVTDPRLALLPENTFTGKRVLDIGCNEGWVTCEIAQAWGASKVVGVDIDDTLIRAAWKRRQLVWSLQEPLSPQTNGLENSKEVDDSSPTRGNSTGMTQLQLDYFPASLQHSFGPLPIPPSSIRGKHAFPHNVSFRTADWTKEEIVENVDGYDVVVAFSITKWIHLNGGDDGLRAFFRRVHSVLKLGGLFILEPQEWDTYKKAKRLNESLRSTAQTLKLRPNDFESILKGIGFSPARHVGITGEGGFRRTVDLYVKEAS</sequence>
<evidence type="ECO:0000256" key="3">
    <source>
        <dbReference type="ARBA" id="ARBA00022679"/>
    </source>
</evidence>
<dbReference type="PROSITE" id="PS51515">
    <property type="entry name" value="BIN3_SAM"/>
    <property type="match status" value="1"/>
</dbReference>
<dbReference type="Pfam" id="PF13649">
    <property type="entry name" value="Methyltransf_25"/>
    <property type="match status" value="1"/>
</dbReference>
<keyword evidence="10" id="KW-1185">Reference proteome</keyword>
<dbReference type="EMBL" id="MU790507">
    <property type="protein sequence ID" value="KAJ4001665.1"/>
    <property type="molecule type" value="Genomic_DNA"/>
</dbReference>
<evidence type="ECO:0000256" key="7">
    <source>
        <dbReference type="SAM" id="MobiDB-lite"/>
    </source>
</evidence>
<dbReference type="CDD" id="cd02440">
    <property type="entry name" value="AdoMet_MTases"/>
    <property type="match status" value="1"/>
</dbReference>
<organism evidence="9 10">
    <name type="scientific">Lentinula boryana</name>
    <dbReference type="NCBI Taxonomy" id="40481"/>
    <lineage>
        <taxon>Eukaryota</taxon>
        <taxon>Fungi</taxon>
        <taxon>Dikarya</taxon>
        <taxon>Basidiomycota</taxon>
        <taxon>Agaricomycotina</taxon>
        <taxon>Agaricomycetes</taxon>
        <taxon>Agaricomycetidae</taxon>
        <taxon>Agaricales</taxon>
        <taxon>Marasmiineae</taxon>
        <taxon>Omphalotaceae</taxon>
        <taxon>Lentinula</taxon>
    </lineage>
</organism>
<protein>
    <recommendedName>
        <fullName evidence="6">RNA methyltransferase</fullName>
        <ecNumber evidence="6">2.1.1.-</ecNumber>
    </recommendedName>
</protein>
<evidence type="ECO:0000256" key="6">
    <source>
        <dbReference type="RuleBase" id="RU367087"/>
    </source>
</evidence>
<dbReference type="EC" id="2.1.1.-" evidence="6"/>
<dbReference type="InterPro" id="IPR029063">
    <property type="entry name" value="SAM-dependent_MTases_sf"/>
</dbReference>
<evidence type="ECO:0000313" key="9">
    <source>
        <dbReference type="EMBL" id="KAJ4001665.1"/>
    </source>
</evidence>
<dbReference type="InterPro" id="IPR039772">
    <property type="entry name" value="Bin3-like"/>
</dbReference>
<evidence type="ECO:0000259" key="8">
    <source>
        <dbReference type="PROSITE" id="PS51515"/>
    </source>
</evidence>
<dbReference type="InterPro" id="IPR024160">
    <property type="entry name" value="BIN3_SAM-bd_dom"/>
</dbReference>
<evidence type="ECO:0000256" key="5">
    <source>
        <dbReference type="PROSITE-ProRule" id="PRU00848"/>
    </source>
</evidence>
<dbReference type="Proteomes" id="UP001163828">
    <property type="component" value="Unassembled WGS sequence"/>
</dbReference>
<keyword evidence="3 6" id="KW-0808">Transferase</keyword>
<evidence type="ECO:0000256" key="1">
    <source>
        <dbReference type="ARBA" id="ARBA00008361"/>
    </source>
</evidence>
<dbReference type="InterPro" id="IPR010675">
    <property type="entry name" value="Bin3_C"/>
</dbReference>
<gene>
    <name evidence="9" type="ORF">F5050DRAFT_1241078</name>
</gene>
<proteinExistence type="inferred from homology"/>
<keyword evidence="2 6" id="KW-0489">Methyltransferase</keyword>
<dbReference type="InterPro" id="IPR041698">
    <property type="entry name" value="Methyltransf_25"/>
</dbReference>
<feature type="region of interest" description="Disordered" evidence="7">
    <location>
        <begin position="91"/>
        <end position="112"/>
    </location>
</feature>